<feature type="transmembrane region" description="Helical" evidence="1">
    <location>
        <begin position="80"/>
        <end position="101"/>
    </location>
</feature>
<protein>
    <submittedName>
        <fullName evidence="2">DUF805 domain-containing protein</fullName>
    </submittedName>
</protein>
<dbReference type="Pfam" id="PF05656">
    <property type="entry name" value="DUF805"/>
    <property type="match status" value="1"/>
</dbReference>
<keyword evidence="3" id="KW-1185">Reference proteome</keyword>
<comment type="caution">
    <text evidence="2">The sequence shown here is derived from an EMBL/GenBank/DDBJ whole genome shotgun (WGS) entry which is preliminary data.</text>
</comment>
<evidence type="ECO:0000256" key="1">
    <source>
        <dbReference type="SAM" id="Phobius"/>
    </source>
</evidence>
<dbReference type="GO" id="GO:0005886">
    <property type="term" value="C:plasma membrane"/>
    <property type="evidence" value="ECO:0007669"/>
    <property type="project" value="TreeGrafter"/>
</dbReference>
<dbReference type="RefSeq" id="WP_043611632.1">
    <property type="nucleotide sequence ID" value="NZ_CP050992.1"/>
</dbReference>
<dbReference type="AlphaFoldDB" id="A0A202BGN8"/>
<dbReference type="InterPro" id="IPR008523">
    <property type="entry name" value="DUF805"/>
</dbReference>
<keyword evidence="1" id="KW-0472">Membrane</keyword>
<evidence type="ECO:0000313" key="2">
    <source>
        <dbReference type="EMBL" id="OVE50531.1"/>
    </source>
</evidence>
<feature type="transmembrane region" description="Helical" evidence="1">
    <location>
        <begin position="23"/>
        <end position="45"/>
    </location>
</feature>
<reference evidence="2 3" key="1">
    <citation type="submission" date="2017-05" db="EMBL/GenBank/DDBJ databases">
        <title>Chromobacterium violaceum GHPS1 isolated from Hydrocarbon polluted soil in French Guiana display an awesome secondary metabolite arsenal and a battery of drug and heavy-metal-resistance and detoxification of xenobiotics proteins.</title>
        <authorList>
            <person name="Belbahri L."/>
        </authorList>
    </citation>
    <scope>NUCLEOTIDE SEQUENCE [LARGE SCALE GENOMIC DNA]</scope>
    <source>
        <strain evidence="2 3">GHPS1</strain>
    </source>
</reference>
<dbReference type="PANTHER" id="PTHR34980:SF2">
    <property type="entry name" value="INNER MEMBRANE PROTEIN YHAH-RELATED"/>
    <property type="match status" value="1"/>
</dbReference>
<organism evidence="2 3">
    <name type="scientific">Chromobacterium violaceum</name>
    <dbReference type="NCBI Taxonomy" id="536"/>
    <lineage>
        <taxon>Bacteria</taxon>
        <taxon>Pseudomonadati</taxon>
        <taxon>Pseudomonadota</taxon>
        <taxon>Betaproteobacteria</taxon>
        <taxon>Neisseriales</taxon>
        <taxon>Chromobacteriaceae</taxon>
        <taxon>Chromobacterium</taxon>
    </lineage>
</organism>
<accession>A0A202BGN8</accession>
<dbReference type="PANTHER" id="PTHR34980">
    <property type="entry name" value="INNER MEMBRANE PROTEIN-RELATED-RELATED"/>
    <property type="match status" value="1"/>
</dbReference>
<dbReference type="GeneID" id="66365360"/>
<sequence>MNWYLTALKKYFDFNGRARRREYWLFQLFQMIAITLLVVIDQVALSQTFPILTMIYALATILPAWGVLVRRLHDIGRSGWWMLISCVPLVGGIILFVFTVMDSQQGDNQFGASPKAAL</sequence>
<feature type="transmembrane region" description="Helical" evidence="1">
    <location>
        <begin position="51"/>
        <end position="68"/>
    </location>
</feature>
<proteinExistence type="predicted"/>
<keyword evidence="1" id="KW-0812">Transmembrane</keyword>
<keyword evidence="1" id="KW-1133">Transmembrane helix</keyword>
<name>A0A202BGN8_CHRVL</name>
<dbReference type="Proteomes" id="UP000196342">
    <property type="component" value="Unassembled WGS sequence"/>
</dbReference>
<gene>
    <name evidence="2" type="ORF">CBW21_00625</name>
</gene>
<evidence type="ECO:0000313" key="3">
    <source>
        <dbReference type="Proteomes" id="UP000196342"/>
    </source>
</evidence>
<dbReference type="EMBL" id="NHOO01000001">
    <property type="protein sequence ID" value="OVE50531.1"/>
    <property type="molecule type" value="Genomic_DNA"/>
</dbReference>